<keyword evidence="2" id="KW-0677">Repeat</keyword>
<keyword evidence="3" id="KW-0805">Transcription regulation</keyword>
<accession>A0A830B6H7</accession>
<dbReference type="SUPFAM" id="SSF118290">
    <property type="entry name" value="WRKY DNA-binding domain"/>
    <property type="match status" value="1"/>
</dbReference>
<evidence type="ECO:0000256" key="4">
    <source>
        <dbReference type="ARBA" id="ARBA00023125"/>
    </source>
</evidence>
<dbReference type="GO" id="GO:0005634">
    <property type="term" value="C:nucleus"/>
    <property type="evidence" value="ECO:0007669"/>
    <property type="project" value="UniProtKB-SubCell"/>
</dbReference>
<dbReference type="Pfam" id="PF03106">
    <property type="entry name" value="WRKY"/>
    <property type="match status" value="1"/>
</dbReference>
<dbReference type="EMBL" id="BMAC01000061">
    <property type="protein sequence ID" value="GFP83280.1"/>
    <property type="molecule type" value="Genomic_DNA"/>
</dbReference>
<evidence type="ECO:0000256" key="3">
    <source>
        <dbReference type="ARBA" id="ARBA00023015"/>
    </source>
</evidence>
<dbReference type="GO" id="GO:0003700">
    <property type="term" value="F:DNA-binding transcription factor activity"/>
    <property type="evidence" value="ECO:0007669"/>
    <property type="project" value="InterPro"/>
</dbReference>
<evidence type="ECO:0000256" key="5">
    <source>
        <dbReference type="ARBA" id="ARBA00023163"/>
    </source>
</evidence>
<dbReference type="PANTHER" id="PTHR31221:SF360">
    <property type="entry name" value="WRKY DOMAIN-CONTAINING PROTEIN"/>
    <property type="match status" value="1"/>
</dbReference>
<dbReference type="Gene3D" id="2.20.25.80">
    <property type="entry name" value="WRKY domain"/>
    <property type="match status" value="1"/>
</dbReference>
<evidence type="ECO:0000256" key="7">
    <source>
        <dbReference type="SAM" id="MobiDB-lite"/>
    </source>
</evidence>
<dbReference type="GO" id="GO:0043565">
    <property type="term" value="F:sequence-specific DNA binding"/>
    <property type="evidence" value="ECO:0007669"/>
    <property type="project" value="InterPro"/>
</dbReference>
<dbReference type="OrthoDB" id="1918969at2759"/>
<keyword evidence="10" id="KW-1185">Reference proteome</keyword>
<keyword evidence="6" id="KW-0539">Nucleus</keyword>
<proteinExistence type="predicted"/>
<dbReference type="AlphaFoldDB" id="A0A830B6H7"/>
<evidence type="ECO:0000259" key="8">
    <source>
        <dbReference type="PROSITE" id="PS50811"/>
    </source>
</evidence>
<dbReference type="InterPro" id="IPR036576">
    <property type="entry name" value="WRKY_dom_sf"/>
</dbReference>
<dbReference type="PANTHER" id="PTHR31221">
    <property type="entry name" value="WRKY TRANSCRIPTION FACTOR PROTEIN 1-RELATED"/>
    <property type="match status" value="1"/>
</dbReference>
<feature type="compositionally biased region" description="Polar residues" evidence="7">
    <location>
        <begin position="91"/>
        <end position="100"/>
    </location>
</feature>
<feature type="region of interest" description="Disordered" evidence="7">
    <location>
        <begin position="72"/>
        <end position="100"/>
    </location>
</feature>
<sequence length="132" mass="15248">MISYSAKFEKVEKLQPRRNPEPVVQDSLEKGLDDGYNWRKYGQKLVKGNKFIRSYYKCTFLNCQAKKQVEKSHDGSKTDVNYLGTHHHPKPQNSPLVNSTSQVRILDTQILPSSKSKCDNDLKKNMFFALLI</sequence>
<keyword evidence="4" id="KW-0238">DNA-binding</keyword>
<evidence type="ECO:0000256" key="2">
    <source>
        <dbReference type="ARBA" id="ARBA00022737"/>
    </source>
</evidence>
<dbReference type="InterPro" id="IPR044810">
    <property type="entry name" value="WRKY_plant"/>
</dbReference>
<reference evidence="9" key="1">
    <citation type="submission" date="2020-07" db="EMBL/GenBank/DDBJ databases">
        <title>Ethylene signaling mediates host invasion by parasitic plants.</title>
        <authorList>
            <person name="Yoshida S."/>
        </authorList>
    </citation>
    <scope>NUCLEOTIDE SEQUENCE</scope>
    <source>
        <strain evidence="9">Okayama</strain>
    </source>
</reference>
<gene>
    <name evidence="9" type="ORF">PHJA_000471400</name>
</gene>
<dbReference type="FunFam" id="2.20.25.80:FF:000006">
    <property type="entry name" value="WRKY transcription factor"/>
    <property type="match status" value="1"/>
</dbReference>
<dbReference type="PROSITE" id="PS50811">
    <property type="entry name" value="WRKY"/>
    <property type="match status" value="1"/>
</dbReference>
<comment type="subcellular location">
    <subcellularLocation>
        <location evidence="1">Nucleus</location>
    </subcellularLocation>
</comment>
<dbReference type="SMART" id="SM00774">
    <property type="entry name" value="WRKY"/>
    <property type="match status" value="1"/>
</dbReference>
<evidence type="ECO:0000313" key="9">
    <source>
        <dbReference type="EMBL" id="GFP83280.1"/>
    </source>
</evidence>
<feature type="domain" description="WRKY" evidence="8">
    <location>
        <begin position="27"/>
        <end position="91"/>
    </location>
</feature>
<dbReference type="InterPro" id="IPR003657">
    <property type="entry name" value="WRKY_dom"/>
</dbReference>
<evidence type="ECO:0000313" key="10">
    <source>
        <dbReference type="Proteomes" id="UP000653305"/>
    </source>
</evidence>
<evidence type="ECO:0000256" key="6">
    <source>
        <dbReference type="ARBA" id="ARBA00023242"/>
    </source>
</evidence>
<dbReference type="Proteomes" id="UP000653305">
    <property type="component" value="Unassembled WGS sequence"/>
</dbReference>
<name>A0A830B6H7_9LAMI</name>
<evidence type="ECO:0000256" key="1">
    <source>
        <dbReference type="ARBA" id="ARBA00004123"/>
    </source>
</evidence>
<organism evidence="9 10">
    <name type="scientific">Phtheirospermum japonicum</name>
    <dbReference type="NCBI Taxonomy" id="374723"/>
    <lineage>
        <taxon>Eukaryota</taxon>
        <taxon>Viridiplantae</taxon>
        <taxon>Streptophyta</taxon>
        <taxon>Embryophyta</taxon>
        <taxon>Tracheophyta</taxon>
        <taxon>Spermatophyta</taxon>
        <taxon>Magnoliopsida</taxon>
        <taxon>eudicotyledons</taxon>
        <taxon>Gunneridae</taxon>
        <taxon>Pentapetalae</taxon>
        <taxon>asterids</taxon>
        <taxon>lamiids</taxon>
        <taxon>Lamiales</taxon>
        <taxon>Orobanchaceae</taxon>
        <taxon>Orobanchaceae incertae sedis</taxon>
        <taxon>Phtheirospermum</taxon>
    </lineage>
</organism>
<comment type="caution">
    <text evidence="9">The sequence shown here is derived from an EMBL/GenBank/DDBJ whole genome shotgun (WGS) entry which is preliminary data.</text>
</comment>
<keyword evidence="5" id="KW-0804">Transcription</keyword>
<protein>
    <submittedName>
        <fullName evidence="9">WRKY transcription factor 1</fullName>
    </submittedName>
</protein>